<comment type="caution">
    <text evidence="2">The sequence shown here is derived from an EMBL/GenBank/DDBJ whole genome shotgun (WGS) entry which is preliminary data.</text>
</comment>
<dbReference type="InterPro" id="IPR051783">
    <property type="entry name" value="NAD(P)-dependent_oxidoreduct"/>
</dbReference>
<dbReference type="PANTHER" id="PTHR48079:SF6">
    <property type="entry name" value="NAD(P)-BINDING DOMAIN-CONTAINING PROTEIN-RELATED"/>
    <property type="match status" value="1"/>
</dbReference>
<gene>
    <name evidence="2" type="ORF">DRP53_05470</name>
</gene>
<evidence type="ECO:0000313" key="3">
    <source>
        <dbReference type="Proteomes" id="UP000268469"/>
    </source>
</evidence>
<dbReference type="PANTHER" id="PTHR48079">
    <property type="entry name" value="PROTEIN YEEZ"/>
    <property type="match status" value="1"/>
</dbReference>
<dbReference type="AlphaFoldDB" id="A0A660SJV9"/>
<dbReference type="InterPro" id="IPR001509">
    <property type="entry name" value="Epimerase_deHydtase"/>
</dbReference>
<dbReference type="GO" id="GO:0005737">
    <property type="term" value="C:cytoplasm"/>
    <property type="evidence" value="ECO:0007669"/>
    <property type="project" value="TreeGrafter"/>
</dbReference>
<feature type="domain" description="NAD-dependent epimerase/dehydratase" evidence="1">
    <location>
        <begin position="4"/>
        <end position="208"/>
    </location>
</feature>
<dbReference type="Pfam" id="PF01370">
    <property type="entry name" value="Epimerase"/>
    <property type="match status" value="1"/>
</dbReference>
<evidence type="ECO:0000259" key="1">
    <source>
        <dbReference type="Pfam" id="PF01370"/>
    </source>
</evidence>
<organism evidence="2 3">
    <name type="scientific">candidate division WOR-3 bacterium</name>
    <dbReference type="NCBI Taxonomy" id="2052148"/>
    <lineage>
        <taxon>Bacteria</taxon>
        <taxon>Bacteria division WOR-3</taxon>
    </lineage>
</organism>
<dbReference type="SUPFAM" id="SSF51735">
    <property type="entry name" value="NAD(P)-binding Rossmann-fold domains"/>
    <property type="match status" value="1"/>
</dbReference>
<dbReference type="InterPro" id="IPR036291">
    <property type="entry name" value="NAD(P)-bd_dom_sf"/>
</dbReference>
<accession>A0A660SJV9</accession>
<sequence>MAKIFLTGGSGFIGSWIARYLYKHGHLLTLLLRESSRLDLLEGIEFERITGDLSQSISFSGSIDYIIHAGALVRSHLSWDYYRINTYGTKNVIDLARRLSVKGFLLLSSIAASGPDGLGHPVSHYGRSKLLAEELVKRSGLSHTIIRLPVVYGPGDREGSRMFELLKRGVGLLPGGDHRLSLIYVEDVADFILKIIEERRFRGETINLSDGKIYHLSDILRIAGFLMEKKPIMLTLSPGFLSLIVPFLDILFKNHSPISRDKVRELLHPGWAFMESYKISPRFDIEAGLRETVGSLRE</sequence>
<dbReference type="GO" id="GO:0004029">
    <property type="term" value="F:aldehyde dehydrogenase (NAD+) activity"/>
    <property type="evidence" value="ECO:0007669"/>
    <property type="project" value="TreeGrafter"/>
</dbReference>
<dbReference type="EMBL" id="QNBE01000043">
    <property type="protein sequence ID" value="RKX70321.1"/>
    <property type="molecule type" value="Genomic_DNA"/>
</dbReference>
<reference evidence="2 3" key="1">
    <citation type="submission" date="2018-06" db="EMBL/GenBank/DDBJ databases">
        <title>Extensive metabolic versatility and redundancy in microbially diverse, dynamic hydrothermal sediments.</title>
        <authorList>
            <person name="Dombrowski N."/>
            <person name="Teske A."/>
            <person name="Baker B.J."/>
        </authorList>
    </citation>
    <scope>NUCLEOTIDE SEQUENCE [LARGE SCALE GENOMIC DNA]</scope>
    <source>
        <strain evidence="2">B36_G15</strain>
    </source>
</reference>
<dbReference type="Gene3D" id="3.40.50.720">
    <property type="entry name" value="NAD(P)-binding Rossmann-like Domain"/>
    <property type="match status" value="1"/>
</dbReference>
<evidence type="ECO:0000313" key="2">
    <source>
        <dbReference type="EMBL" id="RKX70321.1"/>
    </source>
</evidence>
<protein>
    <recommendedName>
        <fullName evidence="1">NAD-dependent epimerase/dehydratase domain-containing protein</fullName>
    </recommendedName>
</protein>
<proteinExistence type="predicted"/>
<name>A0A660SJV9_UNCW3</name>
<dbReference type="Proteomes" id="UP000268469">
    <property type="component" value="Unassembled WGS sequence"/>
</dbReference>